<keyword evidence="1" id="KW-0479">Metal-binding</keyword>
<protein>
    <submittedName>
        <fullName evidence="3">Sirohydrochlorin chelatase</fullName>
    </submittedName>
</protein>
<dbReference type="PANTHER" id="PTHR33542">
    <property type="entry name" value="SIROHYDROCHLORIN FERROCHELATASE, CHLOROPLASTIC"/>
    <property type="match status" value="1"/>
</dbReference>
<accession>A0ABV0JY70</accession>
<dbReference type="Gene3D" id="3.40.50.1400">
    <property type="match status" value="2"/>
</dbReference>
<organism evidence="3 4">
    <name type="scientific">Leptolyngbya subtilissima DQ-A4</name>
    <dbReference type="NCBI Taxonomy" id="2933933"/>
    <lineage>
        <taxon>Bacteria</taxon>
        <taxon>Bacillati</taxon>
        <taxon>Cyanobacteriota</taxon>
        <taxon>Cyanophyceae</taxon>
        <taxon>Leptolyngbyales</taxon>
        <taxon>Leptolyngbyaceae</taxon>
        <taxon>Leptolyngbya group</taxon>
        <taxon>Leptolyngbya</taxon>
    </lineage>
</organism>
<dbReference type="RefSeq" id="WP_348251230.1">
    <property type="nucleotide sequence ID" value="NZ_JAMPKX010000001.1"/>
</dbReference>
<dbReference type="Proteomes" id="UP001482513">
    <property type="component" value="Unassembled WGS sequence"/>
</dbReference>
<dbReference type="EMBL" id="JAMPKX010000001">
    <property type="protein sequence ID" value="MEP0945476.1"/>
    <property type="molecule type" value="Genomic_DNA"/>
</dbReference>
<evidence type="ECO:0000256" key="2">
    <source>
        <dbReference type="ARBA" id="ARBA00023239"/>
    </source>
</evidence>
<reference evidence="3 4" key="1">
    <citation type="submission" date="2022-04" db="EMBL/GenBank/DDBJ databases">
        <title>Positive selection, recombination, and allopatry shape intraspecific diversity of widespread and dominant cyanobacteria.</title>
        <authorList>
            <person name="Wei J."/>
            <person name="Shu W."/>
            <person name="Hu C."/>
        </authorList>
    </citation>
    <scope>NUCLEOTIDE SEQUENCE [LARGE SCALE GENOMIC DNA]</scope>
    <source>
        <strain evidence="3 4">DQ-A4</strain>
    </source>
</reference>
<gene>
    <name evidence="3" type="ORF">NC992_01190</name>
</gene>
<keyword evidence="2" id="KW-0456">Lyase</keyword>
<name>A0ABV0JY70_9CYAN</name>
<keyword evidence="4" id="KW-1185">Reference proteome</keyword>
<evidence type="ECO:0000256" key="1">
    <source>
        <dbReference type="ARBA" id="ARBA00022723"/>
    </source>
</evidence>
<dbReference type="CDD" id="cd03416">
    <property type="entry name" value="CbiX_SirB_N"/>
    <property type="match status" value="1"/>
</dbReference>
<sequence>MSASASTAYLLVSHGSRDPRPGQGMERLAHFVRSQEPGLWGNQPSPPDCSDSRMELGERAAMERSATSQAASFLRRAPALDWLRPSTTSPLGEEAGIFRSRVSQPETVNGPLVGTACLEVGAVPLHQQIVAFSQRAQAAGVHRVRVLPLFLLAGVHVMEDIPAEVELARHELPGLSLEICPHLGSHPGLIGLLRHKLSTTATEALIVLSHGSRRPGGNAPIYALAQGLGGTAAFWAVAPSLDTQVIHYMQSGVQRVAILPYFLFAGSTTDAITHHTEELAERFPRMGFHLLPPLGPSPELANLVIDLALHRIPTKPQEALVPMQRVAFRHAVHPSSLVS</sequence>
<proteinExistence type="predicted"/>
<evidence type="ECO:0000313" key="4">
    <source>
        <dbReference type="Proteomes" id="UP001482513"/>
    </source>
</evidence>
<comment type="caution">
    <text evidence="3">The sequence shown here is derived from an EMBL/GenBank/DDBJ whole genome shotgun (WGS) entry which is preliminary data.</text>
</comment>
<dbReference type="SUPFAM" id="SSF53800">
    <property type="entry name" value="Chelatase"/>
    <property type="match status" value="1"/>
</dbReference>
<dbReference type="InterPro" id="IPR050963">
    <property type="entry name" value="Sirohydro_Cobaltochel/CbiX"/>
</dbReference>
<evidence type="ECO:0000313" key="3">
    <source>
        <dbReference type="EMBL" id="MEP0945476.1"/>
    </source>
</evidence>
<dbReference type="PANTHER" id="PTHR33542:SF3">
    <property type="entry name" value="SIROHYDROCHLORIN FERROCHELATASE, CHLOROPLASTIC"/>
    <property type="match status" value="1"/>
</dbReference>
<dbReference type="Pfam" id="PF01903">
    <property type="entry name" value="CbiX"/>
    <property type="match status" value="2"/>
</dbReference>
<dbReference type="InterPro" id="IPR002762">
    <property type="entry name" value="CbiX-like"/>
</dbReference>